<dbReference type="Proteomes" id="UP001596171">
    <property type="component" value="Unassembled WGS sequence"/>
</dbReference>
<keyword evidence="2" id="KW-0238">DNA-binding</keyword>
<comment type="caution">
    <text evidence="5">The sequence shown here is derived from an EMBL/GenBank/DDBJ whole genome shotgun (WGS) entry which is preliminary data.</text>
</comment>
<name>A0ABW1SF49_9LACO</name>
<keyword evidence="1" id="KW-0805">Transcription regulation</keyword>
<dbReference type="PRINTS" id="PR00035">
    <property type="entry name" value="HTHGNTR"/>
</dbReference>
<dbReference type="InterPro" id="IPR011663">
    <property type="entry name" value="UTRA"/>
</dbReference>
<dbReference type="Pfam" id="PF07702">
    <property type="entry name" value="UTRA"/>
    <property type="match status" value="1"/>
</dbReference>
<dbReference type="InterPro" id="IPR028978">
    <property type="entry name" value="Chorismate_lyase_/UTRA_dom_sf"/>
</dbReference>
<dbReference type="InterPro" id="IPR036390">
    <property type="entry name" value="WH_DNA-bd_sf"/>
</dbReference>
<feature type="domain" description="HTH gntR-type" evidence="4">
    <location>
        <begin position="3"/>
        <end position="71"/>
    </location>
</feature>
<organism evidence="5 6">
    <name type="scientific">Lactiplantibacillus nangangensis</name>
    <dbReference type="NCBI Taxonomy" id="2559917"/>
    <lineage>
        <taxon>Bacteria</taxon>
        <taxon>Bacillati</taxon>
        <taxon>Bacillota</taxon>
        <taxon>Bacilli</taxon>
        <taxon>Lactobacillales</taxon>
        <taxon>Lactobacillaceae</taxon>
        <taxon>Lactiplantibacillus</taxon>
    </lineage>
</organism>
<protein>
    <submittedName>
        <fullName evidence="5">GntR family transcriptional regulator, LSA1692 subfamily</fullName>
    </submittedName>
</protein>
<evidence type="ECO:0000313" key="6">
    <source>
        <dbReference type="Proteomes" id="UP001596171"/>
    </source>
</evidence>
<dbReference type="Gene3D" id="3.40.1410.10">
    <property type="entry name" value="Chorismate lyase-like"/>
    <property type="match status" value="1"/>
</dbReference>
<dbReference type="SUPFAM" id="SSF64288">
    <property type="entry name" value="Chorismate lyase-like"/>
    <property type="match status" value="1"/>
</dbReference>
<evidence type="ECO:0000256" key="1">
    <source>
        <dbReference type="ARBA" id="ARBA00023015"/>
    </source>
</evidence>
<dbReference type="Pfam" id="PF00392">
    <property type="entry name" value="GntR"/>
    <property type="match status" value="1"/>
</dbReference>
<dbReference type="SMART" id="SM00866">
    <property type="entry name" value="UTRA"/>
    <property type="match status" value="1"/>
</dbReference>
<dbReference type="InterPro" id="IPR036388">
    <property type="entry name" value="WH-like_DNA-bd_sf"/>
</dbReference>
<dbReference type="NCBIfam" id="NF041547">
    <property type="entry name" value="GntR_LSA1692"/>
    <property type="match status" value="1"/>
</dbReference>
<dbReference type="SMART" id="SM00345">
    <property type="entry name" value="HTH_GNTR"/>
    <property type="match status" value="1"/>
</dbReference>
<dbReference type="InterPro" id="IPR000524">
    <property type="entry name" value="Tscrpt_reg_HTH_GntR"/>
</dbReference>
<dbReference type="PANTHER" id="PTHR44846">
    <property type="entry name" value="MANNOSYL-D-GLYCERATE TRANSPORT/METABOLISM SYSTEM REPRESSOR MNGR-RELATED"/>
    <property type="match status" value="1"/>
</dbReference>
<dbReference type="RefSeq" id="WP_137616104.1">
    <property type="nucleotide sequence ID" value="NZ_BJDI01000007.1"/>
</dbReference>
<proteinExistence type="predicted"/>
<evidence type="ECO:0000259" key="4">
    <source>
        <dbReference type="PROSITE" id="PS50949"/>
    </source>
</evidence>
<gene>
    <name evidence="5" type="ORF">ACFP1L_00300</name>
</gene>
<evidence type="ECO:0000256" key="2">
    <source>
        <dbReference type="ARBA" id="ARBA00023125"/>
    </source>
</evidence>
<keyword evidence="6" id="KW-1185">Reference proteome</keyword>
<dbReference type="CDD" id="cd07377">
    <property type="entry name" value="WHTH_GntR"/>
    <property type="match status" value="1"/>
</dbReference>
<dbReference type="InterPro" id="IPR050679">
    <property type="entry name" value="Bact_HTH_transcr_reg"/>
</dbReference>
<sequence>MKTYLYLEVADQLQGDIDAGVYGVHQKLPSENDLAARYQTSRLTIRKAVDVLEKRQVVVKDRNRGTYALATTAKISSGATGLAGFTEVAKSLHLEPTTQVLKLHVLTTYPKAIKAGLRLETAEPVWQIERLRLVDREPMTHEQIYIPRKLLPELTATKAQGSLYDLIETHLAIAYASQELEAIQLDEPTAKLLTVAPGSAAFLAHTIAFSVDGFPILYDDSNYRSDKYTFHNILYRHH</sequence>
<dbReference type="Gene3D" id="1.10.10.10">
    <property type="entry name" value="Winged helix-like DNA-binding domain superfamily/Winged helix DNA-binding domain"/>
    <property type="match status" value="1"/>
</dbReference>
<dbReference type="PROSITE" id="PS50949">
    <property type="entry name" value="HTH_GNTR"/>
    <property type="match status" value="1"/>
</dbReference>
<dbReference type="SUPFAM" id="SSF46785">
    <property type="entry name" value="Winged helix' DNA-binding domain"/>
    <property type="match status" value="1"/>
</dbReference>
<evidence type="ECO:0000256" key="3">
    <source>
        <dbReference type="ARBA" id="ARBA00023163"/>
    </source>
</evidence>
<dbReference type="EMBL" id="JBHSSE010000002">
    <property type="protein sequence ID" value="MFC6200330.1"/>
    <property type="molecule type" value="Genomic_DNA"/>
</dbReference>
<reference evidence="6" key="1">
    <citation type="journal article" date="2019" name="Int. J. Syst. Evol. Microbiol.">
        <title>The Global Catalogue of Microorganisms (GCM) 10K type strain sequencing project: providing services to taxonomists for standard genome sequencing and annotation.</title>
        <authorList>
            <consortium name="The Broad Institute Genomics Platform"/>
            <consortium name="The Broad Institute Genome Sequencing Center for Infectious Disease"/>
            <person name="Wu L."/>
            <person name="Ma J."/>
        </authorList>
    </citation>
    <scope>NUCLEOTIDE SEQUENCE [LARGE SCALE GENOMIC DNA]</scope>
    <source>
        <strain evidence="6">CCM 8930</strain>
    </source>
</reference>
<evidence type="ECO:0000313" key="5">
    <source>
        <dbReference type="EMBL" id="MFC6200330.1"/>
    </source>
</evidence>
<dbReference type="PANTHER" id="PTHR44846:SF17">
    <property type="entry name" value="GNTR-FAMILY TRANSCRIPTIONAL REGULATOR"/>
    <property type="match status" value="1"/>
</dbReference>
<keyword evidence="3" id="KW-0804">Transcription</keyword>
<accession>A0ABW1SF49</accession>